<protein>
    <submittedName>
        <fullName evidence="1">Uncharacterized protein</fullName>
    </submittedName>
</protein>
<proteinExistence type="predicted"/>
<sequence length="78" mass="8768">MELIGRTLPPSIACQDCDDEIDPRGGIYVRGVDDEVRPVCADHADETAYGVEVERRSRPESEEEWDEWYVITSVPDAG</sequence>
<comment type="caution">
    <text evidence="1">The sequence shown here is derived from an EMBL/GenBank/DDBJ whole genome shotgun (WGS) entry which is preliminary data.</text>
</comment>
<reference evidence="1 2" key="1">
    <citation type="journal article" date="2019" name="Int. J. Syst. Evol. Microbiol.">
        <title>The Global Catalogue of Microorganisms (GCM) 10K type strain sequencing project: providing services to taxonomists for standard genome sequencing and annotation.</title>
        <authorList>
            <consortium name="The Broad Institute Genomics Platform"/>
            <consortium name="The Broad Institute Genome Sequencing Center for Infectious Disease"/>
            <person name="Wu L."/>
            <person name="Ma J."/>
        </authorList>
    </citation>
    <scope>NUCLEOTIDE SEQUENCE [LARGE SCALE GENOMIC DNA]</scope>
    <source>
        <strain evidence="1 2">CGMCC 1.3240</strain>
    </source>
</reference>
<accession>A0ABD5V7K5</accession>
<dbReference type="RefSeq" id="WP_340604845.1">
    <property type="nucleotide sequence ID" value="NZ_JBBMXV010000004.1"/>
</dbReference>
<gene>
    <name evidence="1" type="ORF">ACFQGH_13910</name>
</gene>
<dbReference type="Proteomes" id="UP001596312">
    <property type="component" value="Unassembled WGS sequence"/>
</dbReference>
<evidence type="ECO:0000313" key="2">
    <source>
        <dbReference type="Proteomes" id="UP001596312"/>
    </source>
</evidence>
<keyword evidence="2" id="KW-1185">Reference proteome</keyword>
<evidence type="ECO:0000313" key="1">
    <source>
        <dbReference type="EMBL" id="MFC6906288.1"/>
    </source>
</evidence>
<organism evidence="1 2">
    <name type="scientific">Halalkalicoccus tibetensis</name>
    <dbReference type="NCBI Taxonomy" id="175632"/>
    <lineage>
        <taxon>Archaea</taxon>
        <taxon>Methanobacteriati</taxon>
        <taxon>Methanobacteriota</taxon>
        <taxon>Stenosarchaea group</taxon>
        <taxon>Halobacteria</taxon>
        <taxon>Halobacteriales</taxon>
        <taxon>Halococcaceae</taxon>
        <taxon>Halalkalicoccus</taxon>
    </lineage>
</organism>
<dbReference type="AlphaFoldDB" id="A0ABD5V7K5"/>
<name>A0ABD5V7K5_9EURY</name>
<dbReference type="EMBL" id="JBHSXQ010000004">
    <property type="protein sequence ID" value="MFC6906288.1"/>
    <property type="molecule type" value="Genomic_DNA"/>
</dbReference>